<dbReference type="PANTHER" id="PTHR34351:SF1">
    <property type="entry name" value="SLR1927 PROTEIN"/>
    <property type="match status" value="1"/>
</dbReference>
<dbReference type="Proteomes" id="UP000199352">
    <property type="component" value="Unassembled WGS sequence"/>
</dbReference>
<evidence type="ECO:0000313" key="4">
    <source>
        <dbReference type="Proteomes" id="UP000199352"/>
    </source>
</evidence>
<evidence type="ECO:0000313" key="3">
    <source>
        <dbReference type="EMBL" id="SEQ81330.1"/>
    </source>
</evidence>
<dbReference type="AlphaFoldDB" id="A0A1H9J369"/>
<keyword evidence="4" id="KW-1185">Reference proteome</keyword>
<dbReference type="InterPro" id="IPR002881">
    <property type="entry name" value="DUF58"/>
</dbReference>
<keyword evidence="1" id="KW-0812">Transmembrane</keyword>
<dbReference type="OrthoDB" id="9812729at2"/>
<dbReference type="PANTHER" id="PTHR34351">
    <property type="entry name" value="SLR1927 PROTEIN-RELATED"/>
    <property type="match status" value="1"/>
</dbReference>
<dbReference type="Pfam" id="PF01882">
    <property type="entry name" value="DUF58"/>
    <property type="match status" value="1"/>
</dbReference>
<feature type="domain" description="DUF58" evidence="2">
    <location>
        <begin position="190"/>
        <end position="269"/>
    </location>
</feature>
<gene>
    <name evidence="3" type="ORF">SAMN05216188_105199</name>
</gene>
<reference evidence="4" key="1">
    <citation type="submission" date="2016-10" db="EMBL/GenBank/DDBJ databases">
        <authorList>
            <person name="Varghese N."/>
            <person name="Submissions S."/>
        </authorList>
    </citation>
    <scope>NUCLEOTIDE SEQUENCE [LARGE SCALE GENOMIC DNA]</scope>
    <source>
        <strain evidence="4">CGMCC 4.3525</strain>
    </source>
</reference>
<organism evidence="3 4">
    <name type="scientific">Lentzea xinjiangensis</name>
    <dbReference type="NCBI Taxonomy" id="402600"/>
    <lineage>
        <taxon>Bacteria</taxon>
        <taxon>Bacillati</taxon>
        <taxon>Actinomycetota</taxon>
        <taxon>Actinomycetes</taxon>
        <taxon>Pseudonocardiales</taxon>
        <taxon>Pseudonocardiaceae</taxon>
        <taxon>Lentzea</taxon>
    </lineage>
</organism>
<dbReference type="STRING" id="402600.SAMN05216188_105199"/>
<name>A0A1H9J369_9PSEU</name>
<keyword evidence="1" id="KW-0472">Membrane</keyword>
<feature type="transmembrane region" description="Helical" evidence="1">
    <location>
        <begin position="28"/>
        <end position="48"/>
    </location>
</feature>
<keyword evidence="1" id="KW-1133">Transmembrane helix</keyword>
<accession>A0A1H9J369</accession>
<sequence>MRLTVRGTAVLVVSLGLGAAGFWGRYPLFLLLALAGLVAVVAAVLVTFRRVDVEVTRDVYPDRVERGAQALGKLKVRNPSTRWQRGFLAVDTAGGFHRTVQVHGLAPGTSRPYDYQLPTPVRGRMPVGPLTLSRTDPFGLARNSVTVGATVTLWVHPRSHPALARTGGFPRHHHEGRSNERLRGSLDLRELREYQPGDEVRDIHWKATARTGRLMVKESADPDQPRLTVVLDTRASALPPFAFEEAVDAAASLLRSAALAGHHARLLTSCGTDVATAGGPLAARQLLDQLCLLRQSTETGTLLSAVRHQGGFLAVVTSGTADVAELSGLRSRYSSIFLLALTQDGNATHVPGARVLAAADAAGVVGLWNEVRT</sequence>
<evidence type="ECO:0000256" key="1">
    <source>
        <dbReference type="SAM" id="Phobius"/>
    </source>
</evidence>
<dbReference type="RefSeq" id="WP_089951286.1">
    <property type="nucleotide sequence ID" value="NZ_FOFR01000005.1"/>
</dbReference>
<dbReference type="EMBL" id="FOFR01000005">
    <property type="protein sequence ID" value="SEQ81330.1"/>
    <property type="molecule type" value="Genomic_DNA"/>
</dbReference>
<proteinExistence type="predicted"/>
<protein>
    <submittedName>
        <fullName evidence="3">Uncharacterized conserved protein, DUF58 family, contains vWF domain</fullName>
    </submittedName>
</protein>
<evidence type="ECO:0000259" key="2">
    <source>
        <dbReference type="Pfam" id="PF01882"/>
    </source>
</evidence>